<evidence type="ECO:0000313" key="2">
    <source>
        <dbReference type="EMBL" id="CAI6370008.1"/>
    </source>
</evidence>
<accession>A0AAV0XQE4</accession>
<evidence type="ECO:0000313" key="3">
    <source>
        <dbReference type="Proteomes" id="UP001160148"/>
    </source>
</evidence>
<organism evidence="2 3">
    <name type="scientific">Macrosiphum euphorbiae</name>
    <name type="common">potato aphid</name>
    <dbReference type="NCBI Taxonomy" id="13131"/>
    <lineage>
        <taxon>Eukaryota</taxon>
        <taxon>Metazoa</taxon>
        <taxon>Ecdysozoa</taxon>
        <taxon>Arthropoda</taxon>
        <taxon>Hexapoda</taxon>
        <taxon>Insecta</taxon>
        <taxon>Pterygota</taxon>
        <taxon>Neoptera</taxon>
        <taxon>Paraneoptera</taxon>
        <taxon>Hemiptera</taxon>
        <taxon>Sternorrhyncha</taxon>
        <taxon>Aphidomorpha</taxon>
        <taxon>Aphidoidea</taxon>
        <taxon>Aphididae</taxon>
        <taxon>Macrosiphini</taxon>
        <taxon>Macrosiphum</taxon>
    </lineage>
</organism>
<feature type="region of interest" description="Disordered" evidence="1">
    <location>
        <begin position="126"/>
        <end position="233"/>
    </location>
</feature>
<gene>
    <name evidence="2" type="ORF">MEUPH1_LOCUS24176</name>
</gene>
<proteinExistence type="predicted"/>
<dbReference type="Proteomes" id="UP001160148">
    <property type="component" value="Unassembled WGS sequence"/>
</dbReference>
<evidence type="ECO:0000256" key="1">
    <source>
        <dbReference type="SAM" id="MobiDB-lite"/>
    </source>
</evidence>
<sequence>MSEENKLWSVVEFDDDSIHIVPKNWFLDKSKCYWPTQGTFKTINSYIKSVKKMASPDDNWPVFEAQILASSDDFDVAFKKLKKAETHTDLATDAEQDKLSRNLRHRKRTISSLSSSDEDITSNITLAKLPAVPKPPSSGTSDIDQKKLASGTEQFSKKSRSSAKKPVSYDYEENVRQTLSYNSETSTDYQTNLKRSQPASTNYDDEPYSGHSASHSKRSQPSTNYDDEPYSGQ</sequence>
<keyword evidence="3" id="KW-1185">Reference proteome</keyword>
<feature type="compositionally biased region" description="Polar residues" evidence="1">
    <location>
        <begin position="176"/>
        <end position="202"/>
    </location>
</feature>
<reference evidence="2 3" key="1">
    <citation type="submission" date="2023-01" db="EMBL/GenBank/DDBJ databases">
        <authorList>
            <person name="Whitehead M."/>
        </authorList>
    </citation>
    <scope>NUCLEOTIDE SEQUENCE [LARGE SCALE GENOMIC DNA]</scope>
</reference>
<name>A0AAV0XQE4_9HEMI</name>
<comment type="caution">
    <text evidence="2">The sequence shown here is derived from an EMBL/GenBank/DDBJ whole genome shotgun (WGS) entry which is preliminary data.</text>
</comment>
<protein>
    <submittedName>
        <fullName evidence="2">Uncharacterized protein</fullName>
    </submittedName>
</protein>
<dbReference type="AlphaFoldDB" id="A0AAV0XQE4"/>
<dbReference type="EMBL" id="CARXXK010000128">
    <property type="protein sequence ID" value="CAI6370008.1"/>
    <property type="molecule type" value="Genomic_DNA"/>
</dbReference>